<dbReference type="InterPro" id="IPR011229">
    <property type="entry name" value="Cell_cycle_GpsB"/>
</dbReference>
<evidence type="ECO:0000313" key="9">
    <source>
        <dbReference type="Proteomes" id="UP000009320"/>
    </source>
</evidence>
<dbReference type="Pfam" id="PF05103">
    <property type="entry name" value="DivIVA"/>
    <property type="match status" value="1"/>
</dbReference>
<comment type="subcellular location">
    <subcellularLocation>
        <location evidence="1">Cytoplasm</location>
    </subcellularLocation>
</comment>
<evidence type="ECO:0000256" key="5">
    <source>
        <dbReference type="ARBA" id="ARBA00023054"/>
    </source>
</evidence>
<keyword evidence="9" id="KW-1185">Reference proteome</keyword>
<dbReference type="eggNOG" id="COG3599">
    <property type="taxonomic scope" value="Bacteria"/>
</dbReference>
<dbReference type="AlphaFoldDB" id="I7IW72"/>
<dbReference type="PIRSF" id="PIRSF029938">
    <property type="entry name" value="UCP029938"/>
    <property type="match status" value="1"/>
</dbReference>
<keyword evidence="3 8" id="KW-0132">Cell division</keyword>
<evidence type="ECO:0000256" key="4">
    <source>
        <dbReference type="ARBA" id="ARBA00022960"/>
    </source>
</evidence>
<dbReference type="PATRIC" id="fig|1423758.3.peg.1655"/>
<evidence type="ECO:0000256" key="3">
    <source>
        <dbReference type="ARBA" id="ARBA00022618"/>
    </source>
</evidence>
<keyword evidence="5" id="KW-0175">Coiled coil</keyword>
<dbReference type="GO" id="GO:0005737">
    <property type="term" value="C:cytoplasm"/>
    <property type="evidence" value="ECO:0007669"/>
    <property type="project" value="UniProtKB-SubCell"/>
</dbReference>
<name>I7IW72_9LACO</name>
<gene>
    <name evidence="8" type="ORF">BN55_07855</name>
</gene>
<evidence type="ECO:0000256" key="1">
    <source>
        <dbReference type="ARBA" id="ARBA00004496"/>
    </source>
</evidence>
<feature type="compositionally biased region" description="Low complexity" evidence="7">
    <location>
        <begin position="86"/>
        <end position="97"/>
    </location>
</feature>
<dbReference type="STRING" id="1423758.FC41_GL001625"/>
<proteinExistence type="predicted"/>
<accession>I7IW72</accession>
<dbReference type="Proteomes" id="UP000009320">
    <property type="component" value="Unassembled WGS sequence"/>
</dbReference>
<dbReference type="NCBIfam" id="TIGR03544">
    <property type="entry name" value="DivI1A_domain"/>
    <property type="match status" value="1"/>
</dbReference>
<organism evidence="8 9">
    <name type="scientific">Lactobacillus hominis DSM 23910 = CRBIP 24.179</name>
    <dbReference type="NCBI Taxonomy" id="1423758"/>
    <lineage>
        <taxon>Bacteria</taxon>
        <taxon>Bacillati</taxon>
        <taxon>Bacillota</taxon>
        <taxon>Bacilli</taxon>
        <taxon>Lactobacillales</taxon>
        <taxon>Lactobacillaceae</taxon>
        <taxon>Lactobacillus</taxon>
    </lineage>
</organism>
<keyword evidence="4" id="KW-0133">Cell shape</keyword>
<dbReference type="GeneID" id="82847860"/>
<dbReference type="PANTHER" id="PTHR35794:SF1">
    <property type="entry name" value="CELL CYCLE PROTEIN GPSB"/>
    <property type="match status" value="1"/>
</dbReference>
<evidence type="ECO:0000256" key="6">
    <source>
        <dbReference type="ARBA" id="ARBA00023306"/>
    </source>
</evidence>
<reference evidence="8 9" key="1">
    <citation type="submission" date="2012-06" db="EMBL/GenBank/DDBJ databases">
        <title>Draft Genome Sequence of Lactobacillus hominis Strain CRBIP 24.179T, isolated from human intestine.</title>
        <authorList>
            <person name="Cousin S."/>
            <person name="Ma L."/>
            <person name="Bizet C."/>
            <person name="Loux V."/>
            <person name="Bouchier C."/>
            <person name="Clermont D."/>
            <person name="Creno S."/>
        </authorList>
    </citation>
    <scope>NUCLEOTIDE SEQUENCE [LARGE SCALE GENOMIC DNA]</scope>
    <source>
        <strain evidence="9">CRBIP 24.179T</strain>
    </source>
</reference>
<evidence type="ECO:0000313" key="8">
    <source>
        <dbReference type="EMBL" id="CCI82628.1"/>
    </source>
</evidence>
<feature type="compositionally biased region" description="Basic and acidic residues" evidence="7">
    <location>
        <begin position="71"/>
        <end position="81"/>
    </location>
</feature>
<dbReference type="Gene3D" id="6.10.250.660">
    <property type="match status" value="1"/>
</dbReference>
<dbReference type="InterPro" id="IPR007793">
    <property type="entry name" value="DivIVA_fam"/>
</dbReference>
<sequence>MASLNDVQLTPNEILKKQFRSKMKGYDQDEVDSYLDTIISDYEVFANIIEGLQSQISELKSELSNAQQRSVKAEPEDDVKTYRPTSSSYGSNMNSYSTEPESSEITTNVAMLQRISTLERKVYNLEQRMNAQDRTYQAN</sequence>
<comment type="caution">
    <text evidence="8">The sequence shown here is derived from an EMBL/GenBank/DDBJ whole genome shotgun (WGS) entry which is preliminary data.</text>
</comment>
<feature type="region of interest" description="Disordered" evidence="7">
    <location>
        <begin position="63"/>
        <end position="106"/>
    </location>
</feature>
<dbReference type="InterPro" id="IPR019933">
    <property type="entry name" value="DivIVA_domain"/>
</dbReference>
<dbReference type="GO" id="GO:0008360">
    <property type="term" value="P:regulation of cell shape"/>
    <property type="evidence" value="ECO:0007669"/>
    <property type="project" value="UniProtKB-KW"/>
</dbReference>
<evidence type="ECO:0000256" key="2">
    <source>
        <dbReference type="ARBA" id="ARBA00022490"/>
    </source>
</evidence>
<keyword evidence="2" id="KW-0963">Cytoplasm</keyword>
<dbReference type="EMBL" id="CAKE01000034">
    <property type="protein sequence ID" value="CCI82628.1"/>
    <property type="molecule type" value="Genomic_DNA"/>
</dbReference>
<dbReference type="PANTHER" id="PTHR35794">
    <property type="entry name" value="CELL DIVISION PROTEIN DIVIVA"/>
    <property type="match status" value="1"/>
</dbReference>
<dbReference type="GO" id="GO:0051301">
    <property type="term" value="P:cell division"/>
    <property type="evidence" value="ECO:0007669"/>
    <property type="project" value="UniProtKB-KW"/>
</dbReference>
<dbReference type="OrthoDB" id="389699at2"/>
<evidence type="ECO:0000256" key="7">
    <source>
        <dbReference type="SAM" id="MobiDB-lite"/>
    </source>
</evidence>
<protein>
    <submittedName>
        <fullName evidence="8">Cell division initiation protein</fullName>
    </submittedName>
</protein>
<dbReference type="RefSeq" id="WP_008471771.1">
    <property type="nucleotide sequence ID" value="NZ_AYZP01000005.1"/>
</dbReference>
<keyword evidence="6" id="KW-0131">Cell cycle</keyword>